<dbReference type="STRING" id="930152.SAMN05216565_103445"/>
<dbReference type="AlphaFoldDB" id="A0A1H0TDL8"/>
<dbReference type="Proteomes" id="UP000199159">
    <property type="component" value="Unassembled WGS sequence"/>
</dbReference>
<keyword evidence="2" id="KW-1185">Reference proteome</keyword>
<dbReference type="OrthoDB" id="2890343at2"/>
<name>A0A1H0TDL8_9BACI</name>
<protein>
    <submittedName>
        <fullName evidence="1">Uncharacterized protein</fullName>
    </submittedName>
</protein>
<proteinExistence type="predicted"/>
<evidence type="ECO:0000313" key="1">
    <source>
        <dbReference type="EMBL" id="SDP52099.1"/>
    </source>
</evidence>
<dbReference type="EMBL" id="FNJU01000003">
    <property type="protein sequence ID" value="SDP52099.1"/>
    <property type="molecule type" value="Genomic_DNA"/>
</dbReference>
<accession>A0A1H0TDL8</accession>
<gene>
    <name evidence="1" type="ORF">SAMN05216565_103445</name>
</gene>
<dbReference type="RefSeq" id="WP_090852467.1">
    <property type="nucleotide sequence ID" value="NZ_FNJU01000003.1"/>
</dbReference>
<sequence length="75" mass="8676">MELKQNMEFELTKKFIPNFCNAKTLKVIDFNDSTVRIEMEDARSRGVFPRLQFLSLIRTGALIIPTVIIEQEDTA</sequence>
<organism evidence="1 2">
    <name type="scientific">Litchfieldia salsa</name>
    <dbReference type="NCBI Taxonomy" id="930152"/>
    <lineage>
        <taxon>Bacteria</taxon>
        <taxon>Bacillati</taxon>
        <taxon>Bacillota</taxon>
        <taxon>Bacilli</taxon>
        <taxon>Bacillales</taxon>
        <taxon>Bacillaceae</taxon>
        <taxon>Litchfieldia</taxon>
    </lineage>
</organism>
<evidence type="ECO:0000313" key="2">
    <source>
        <dbReference type="Proteomes" id="UP000199159"/>
    </source>
</evidence>
<reference evidence="2" key="1">
    <citation type="submission" date="2016-10" db="EMBL/GenBank/DDBJ databases">
        <authorList>
            <person name="Varghese N."/>
            <person name="Submissions S."/>
        </authorList>
    </citation>
    <scope>NUCLEOTIDE SEQUENCE [LARGE SCALE GENOMIC DNA]</scope>
    <source>
        <strain evidence="2">IBRC-M10078</strain>
    </source>
</reference>